<evidence type="ECO:0000313" key="3">
    <source>
        <dbReference type="Proteomes" id="UP001500968"/>
    </source>
</evidence>
<keyword evidence="3" id="KW-1185">Reference proteome</keyword>
<name>A0ABP7THU2_9FLAO</name>
<dbReference type="InterPro" id="IPR005467">
    <property type="entry name" value="His_kinase_dom"/>
</dbReference>
<dbReference type="SUPFAM" id="SSF55874">
    <property type="entry name" value="ATPase domain of HSP90 chaperone/DNA topoisomerase II/histidine kinase"/>
    <property type="match status" value="1"/>
</dbReference>
<organism evidence="2 3">
    <name type="scientific">Flavobacterium cheonhonense</name>
    <dbReference type="NCBI Taxonomy" id="706185"/>
    <lineage>
        <taxon>Bacteria</taxon>
        <taxon>Pseudomonadati</taxon>
        <taxon>Bacteroidota</taxon>
        <taxon>Flavobacteriia</taxon>
        <taxon>Flavobacteriales</taxon>
        <taxon>Flavobacteriaceae</taxon>
        <taxon>Flavobacterium</taxon>
    </lineage>
</organism>
<proteinExistence type="predicted"/>
<dbReference type="Pfam" id="PF02518">
    <property type="entry name" value="HATPase_c"/>
    <property type="match status" value="1"/>
</dbReference>
<protein>
    <recommendedName>
        <fullName evidence="1">Histidine kinase domain-containing protein</fullName>
    </recommendedName>
</protein>
<dbReference type="InterPro" id="IPR003594">
    <property type="entry name" value="HATPase_dom"/>
</dbReference>
<evidence type="ECO:0000313" key="2">
    <source>
        <dbReference type="EMBL" id="GAA4026481.1"/>
    </source>
</evidence>
<accession>A0ABP7THU2</accession>
<reference evidence="3" key="1">
    <citation type="journal article" date="2019" name="Int. J. Syst. Evol. Microbiol.">
        <title>The Global Catalogue of Microorganisms (GCM) 10K type strain sequencing project: providing services to taxonomists for standard genome sequencing and annotation.</title>
        <authorList>
            <consortium name="The Broad Institute Genomics Platform"/>
            <consortium name="The Broad Institute Genome Sequencing Center for Infectious Disease"/>
            <person name="Wu L."/>
            <person name="Ma J."/>
        </authorList>
    </citation>
    <scope>NUCLEOTIDE SEQUENCE [LARGE SCALE GENOMIC DNA]</scope>
    <source>
        <strain evidence="3">JCM 17064</strain>
    </source>
</reference>
<gene>
    <name evidence="2" type="ORF">GCM10022386_07390</name>
</gene>
<dbReference type="RefSeq" id="WP_324691841.1">
    <property type="nucleotide sequence ID" value="NZ_BAABCR010000008.1"/>
</dbReference>
<dbReference type="PROSITE" id="PS50109">
    <property type="entry name" value="HIS_KIN"/>
    <property type="match status" value="1"/>
</dbReference>
<dbReference type="Proteomes" id="UP001500968">
    <property type="component" value="Unassembled WGS sequence"/>
</dbReference>
<dbReference type="Gene3D" id="3.30.565.10">
    <property type="entry name" value="Histidine kinase-like ATPase, C-terminal domain"/>
    <property type="match status" value="1"/>
</dbReference>
<comment type="caution">
    <text evidence="2">The sequence shown here is derived from an EMBL/GenBank/DDBJ whole genome shotgun (WGS) entry which is preliminary data.</text>
</comment>
<evidence type="ECO:0000259" key="1">
    <source>
        <dbReference type="PROSITE" id="PS50109"/>
    </source>
</evidence>
<dbReference type="SMART" id="SM00387">
    <property type="entry name" value="HATPase_c"/>
    <property type="match status" value="1"/>
</dbReference>
<dbReference type="InterPro" id="IPR036890">
    <property type="entry name" value="HATPase_C_sf"/>
</dbReference>
<dbReference type="EMBL" id="BAABCR010000008">
    <property type="protein sequence ID" value="GAA4026481.1"/>
    <property type="molecule type" value="Genomic_DNA"/>
</dbReference>
<feature type="domain" description="Histidine kinase" evidence="1">
    <location>
        <begin position="54"/>
        <end position="260"/>
    </location>
</feature>
<sequence length="260" mass="30004">MSRKKRNYIPKKPTNPILIQKRLDELEIQVTLHGKNIDAIGKSHDTHITMLSNFARHDIKNSVQSMDSILGANTLEELTPKHLESLKLNLKIIRETIDNFSKLVPYSERDHFNFEQLITAVELLNRENFYLNKIKLIKEIPEGDYNFNLPFQSVLQMINNIIINATKAFDESIKDRKIKISLDYDNEHFSIKIFDNASKIPFPKIDSIFEYGKSSTGGSGIGLFHARYLCNLYNGNISAIELTEDPIYSKYFLINLPIIK</sequence>